<evidence type="ECO:0000313" key="2">
    <source>
        <dbReference type="EMBL" id="SDH94753.1"/>
    </source>
</evidence>
<keyword evidence="4" id="KW-1185">Reference proteome</keyword>
<gene>
    <name evidence="3" type="ORF">SAMN04488695_101700</name>
    <name evidence="2" type="ORF">SAMN05421804_101291</name>
</gene>
<evidence type="ECO:0000256" key="1">
    <source>
        <dbReference type="SAM" id="Phobius"/>
    </source>
</evidence>
<feature type="transmembrane region" description="Helical" evidence="1">
    <location>
        <begin position="31"/>
        <end position="57"/>
    </location>
</feature>
<accession>A0A1G8GK63</accession>
<dbReference type="AlphaFoldDB" id="A0A1G8GK63"/>
<protein>
    <submittedName>
        <fullName evidence="2">Uncharacterized protein</fullName>
    </submittedName>
</protein>
<sequence length="58" mass="6822">MQIFGKHRFDDVEPDMEADVKLERGDLMAMAFAMATYLFPIVVGFYAFFALLTWIMFY</sequence>
<keyword evidence="1" id="KW-0812">Transmembrane</keyword>
<evidence type="ECO:0000313" key="5">
    <source>
        <dbReference type="Proteomes" id="UP000183255"/>
    </source>
</evidence>
<organism evidence="2 5">
    <name type="scientific">Proteiniclasticum ruminis</name>
    <dbReference type="NCBI Taxonomy" id="398199"/>
    <lineage>
        <taxon>Bacteria</taxon>
        <taxon>Bacillati</taxon>
        <taxon>Bacillota</taxon>
        <taxon>Clostridia</taxon>
        <taxon>Eubacteriales</taxon>
        <taxon>Clostridiaceae</taxon>
        <taxon>Proteiniclasticum</taxon>
    </lineage>
</organism>
<evidence type="ECO:0000313" key="4">
    <source>
        <dbReference type="Proteomes" id="UP000181899"/>
    </source>
</evidence>
<name>A0A1G8GK63_9CLOT</name>
<dbReference type="EMBL" id="FOVK01000001">
    <property type="protein sequence ID" value="SFN39632.1"/>
    <property type="molecule type" value="Genomic_DNA"/>
</dbReference>
<evidence type="ECO:0000313" key="3">
    <source>
        <dbReference type="EMBL" id="SFN39632.1"/>
    </source>
</evidence>
<dbReference type="STRING" id="398199.SAMN05421804_101291"/>
<keyword evidence="1" id="KW-1133">Transmembrane helix</keyword>
<dbReference type="Proteomes" id="UP000181899">
    <property type="component" value="Unassembled WGS sequence"/>
</dbReference>
<proteinExistence type="predicted"/>
<dbReference type="EMBL" id="FNDZ01000001">
    <property type="protein sequence ID" value="SDH94753.1"/>
    <property type="molecule type" value="Genomic_DNA"/>
</dbReference>
<keyword evidence="1" id="KW-0472">Membrane</keyword>
<dbReference type="Proteomes" id="UP000183255">
    <property type="component" value="Unassembled WGS sequence"/>
</dbReference>
<reference evidence="4 5" key="1">
    <citation type="submission" date="2016-10" db="EMBL/GenBank/DDBJ databases">
        <authorList>
            <person name="de Groot N.N."/>
        </authorList>
    </citation>
    <scope>NUCLEOTIDE SEQUENCE [LARGE SCALE GENOMIC DNA]</scope>
    <source>
        <strain evidence="2 5">CGMCC 1.5058</strain>
        <strain evidence="3 4">ML2</strain>
    </source>
</reference>
<dbReference type="RefSeq" id="WP_155953233.1">
    <property type="nucleotide sequence ID" value="NZ_DAMANS010000006.1"/>
</dbReference>